<evidence type="ECO:0008006" key="3">
    <source>
        <dbReference type="Google" id="ProtNLM"/>
    </source>
</evidence>
<reference evidence="1" key="1">
    <citation type="submission" date="2020-11" db="EMBL/GenBank/DDBJ databases">
        <title>Whole-genome analyses of Nonomuraea sp. K274.</title>
        <authorList>
            <person name="Veyisoglu A."/>
        </authorList>
    </citation>
    <scope>NUCLEOTIDE SEQUENCE</scope>
    <source>
        <strain evidence="1">K274</strain>
    </source>
</reference>
<gene>
    <name evidence="1" type="ORF">ITP53_46010</name>
</gene>
<evidence type="ECO:0000313" key="1">
    <source>
        <dbReference type="EMBL" id="MBF8192912.1"/>
    </source>
</evidence>
<dbReference type="RefSeq" id="WP_195901795.1">
    <property type="nucleotide sequence ID" value="NZ_JADOGI010000241.1"/>
</dbReference>
<dbReference type="Proteomes" id="UP000605361">
    <property type="component" value="Unassembled WGS sequence"/>
</dbReference>
<dbReference type="EMBL" id="JADOGI010000241">
    <property type="protein sequence ID" value="MBF8192912.1"/>
    <property type="molecule type" value="Genomic_DNA"/>
</dbReference>
<comment type="caution">
    <text evidence="1">The sequence shown here is derived from an EMBL/GenBank/DDBJ whole genome shotgun (WGS) entry which is preliminary data.</text>
</comment>
<name>A0A931AH74_9ACTN</name>
<dbReference type="InterPro" id="IPR014347">
    <property type="entry name" value="Tautomerase/MIF_sf"/>
</dbReference>
<accession>A0A931AH74</accession>
<proteinExistence type="predicted"/>
<keyword evidence="2" id="KW-1185">Reference proteome</keyword>
<sequence length="214" mass="23132">MIELMTTKGALDDAAKQQLAGELSTIVLEIEAAPLARFGDFAHMQALAWCFVNEQDVFVGGQRHAKPIYRVTVTIPEGAPGVFGPQAERGRDKLVKRVTAAVLAAEGTENTMVEAHRVWVQLRQISNGHWAAFGEVVTLPEPRGLRVGHRRAGEQGRLHAPGGDEILRRRRRTMTGWVPAGPGVAVGVGADMLGEMIVQASRGARMCRPAITPC</sequence>
<organism evidence="1 2">
    <name type="scientific">Nonomuraea cypriaca</name>
    <dbReference type="NCBI Taxonomy" id="1187855"/>
    <lineage>
        <taxon>Bacteria</taxon>
        <taxon>Bacillati</taxon>
        <taxon>Actinomycetota</taxon>
        <taxon>Actinomycetes</taxon>
        <taxon>Streptosporangiales</taxon>
        <taxon>Streptosporangiaceae</taxon>
        <taxon>Nonomuraea</taxon>
    </lineage>
</organism>
<dbReference type="AlphaFoldDB" id="A0A931AH74"/>
<protein>
    <recommendedName>
        <fullName evidence="3">Phenylpyruvate tautomerase PptA (4-oxalocrotonate tautomerase family)</fullName>
    </recommendedName>
</protein>
<evidence type="ECO:0000313" key="2">
    <source>
        <dbReference type="Proteomes" id="UP000605361"/>
    </source>
</evidence>
<dbReference type="Gene3D" id="3.30.429.10">
    <property type="entry name" value="Macrophage Migration Inhibitory Factor"/>
    <property type="match status" value="1"/>
</dbReference>